<evidence type="ECO:0008006" key="4">
    <source>
        <dbReference type="Google" id="ProtNLM"/>
    </source>
</evidence>
<dbReference type="EMBL" id="MU865924">
    <property type="protein sequence ID" value="KAK4452302.1"/>
    <property type="molecule type" value="Genomic_DNA"/>
</dbReference>
<organism evidence="2 3">
    <name type="scientific">Podospora aff. communis PSN243</name>
    <dbReference type="NCBI Taxonomy" id="3040156"/>
    <lineage>
        <taxon>Eukaryota</taxon>
        <taxon>Fungi</taxon>
        <taxon>Dikarya</taxon>
        <taxon>Ascomycota</taxon>
        <taxon>Pezizomycotina</taxon>
        <taxon>Sordariomycetes</taxon>
        <taxon>Sordariomycetidae</taxon>
        <taxon>Sordariales</taxon>
        <taxon>Podosporaceae</taxon>
        <taxon>Podospora</taxon>
    </lineage>
</organism>
<comment type="caution">
    <text evidence="2">The sequence shown here is derived from an EMBL/GenBank/DDBJ whole genome shotgun (WGS) entry which is preliminary data.</text>
</comment>
<dbReference type="Proteomes" id="UP001321760">
    <property type="component" value="Unassembled WGS sequence"/>
</dbReference>
<name>A0AAV9GY41_9PEZI</name>
<feature type="signal peptide" evidence="1">
    <location>
        <begin position="1"/>
        <end position="22"/>
    </location>
</feature>
<gene>
    <name evidence="2" type="ORF">QBC34DRAFT_398323</name>
</gene>
<evidence type="ECO:0000256" key="1">
    <source>
        <dbReference type="SAM" id="SignalP"/>
    </source>
</evidence>
<dbReference type="AlphaFoldDB" id="A0AAV9GY41"/>
<sequence>MVDPRMPAALCLLLSFPCFLSASKFARACRLQLFQGVASVDSEARLTKHSCRSVERHGSVKSQIIVELLQSRWRWFAETSHRILV</sequence>
<proteinExistence type="predicted"/>
<accession>A0AAV9GY41</accession>
<keyword evidence="3" id="KW-1185">Reference proteome</keyword>
<keyword evidence="1" id="KW-0732">Signal</keyword>
<feature type="chain" id="PRO_5043384424" description="Secreted protein" evidence="1">
    <location>
        <begin position="23"/>
        <end position="85"/>
    </location>
</feature>
<reference evidence="2" key="1">
    <citation type="journal article" date="2023" name="Mol. Phylogenet. Evol.">
        <title>Genome-scale phylogeny and comparative genomics of the fungal order Sordariales.</title>
        <authorList>
            <person name="Hensen N."/>
            <person name="Bonometti L."/>
            <person name="Westerberg I."/>
            <person name="Brannstrom I.O."/>
            <person name="Guillou S."/>
            <person name="Cros-Aarteil S."/>
            <person name="Calhoun S."/>
            <person name="Haridas S."/>
            <person name="Kuo A."/>
            <person name="Mondo S."/>
            <person name="Pangilinan J."/>
            <person name="Riley R."/>
            <person name="LaButti K."/>
            <person name="Andreopoulos B."/>
            <person name="Lipzen A."/>
            <person name="Chen C."/>
            <person name="Yan M."/>
            <person name="Daum C."/>
            <person name="Ng V."/>
            <person name="Clum A."/>
            <person name="Steindorff A."/>
            <person name="Ohm R.A."/>
            <person name="Martin F."/>
            <person name="Silar P."/>
            <person name="Natvig D.O."/>
            <person name="Lalanne C."/>
            <person name="Gautier V."/>
            <person name="Ament-Velasquez S.L."/>
            <person name="Kruys A."/>
            <person name="Hutchinson M.I."/>
            <person name="Powell A.J."/>
            <person name="Barry K."/>
            <person name="Miller A.N."/>
            <person name="Grigoriev I.V."/>
            <person name="Debuchy R."/>
            <person name="Gladieux P."/>
            <person name="Hiltunen Thoren M."/>
            <person name="Johannesson H."/>
        </authorList>
    </citation>
    <scope>NUCLEOTIDE SEQUENCE</scope>
    <source>
        <strain evidence="2">PSN243</strain>
    </source>
</reference>
<protein>
    <recommendedName>
        <fullName evidence="4">Secreted protein</fullName>
    </recommendedName>
</protein>
<evidence type="ECO:0000313" key="2">
    <source>
        <dbReference type="EMBL" id="KAK4452302.1"/>
    </source>
</evidence>
<reference evidence="2" key="2">
    <citation type="submission" date="2023-05" db="EMBL/GenBank/DDBJ databases">
        <authorList>
            <consortium name="Lawrence Berkeley National Laboratory"/>
            <person name="Steindorff A."/>
            <person name="Hensen N."/>
            <person name="Bonometti L."/>
            <person name="Westerberg I."/>
            <person name="Brannstrom I.O."/>
            <person name="Guillou S."/>
            <person name="Cros-Aarteil S."/>
            <person name="Calhoun S."/>
            <person name="Haridas S."/>
            <person name="Kuo A."/>
            <person name="Mondo S."/>
            <person name="Pangilinan J."/>
            <person name="Riley R."/>
            <person name="Labutti K."/>
            <person name="Andreopoulos B."/>
            <person name="Lipzen A."/>
            <person name="Chen C."/>
            <person name="Yanf M."/>
            <person name="Daum C."/>
            <person name="Ng V."/>
            <person name="Clum A."/>
            <person name="Ohm R."/>
            <person name="Martin F."/>
            <person name="Silar P."/>
            <person name="Natvig D."/>
            <person name="Lalanne C."/>
            <person name="Gautier V."/>
            <person name="Ament-Velasquez S.L."/>
            <person name="Kruys A."/>
            <person name="Hutchinson M.I."/>
            <person name="Powell A.J."/>
            <person name="Barry K."/>
            <person name="Miller A.N."/>
            <person name="Grigoriev I.V."/>
            <person name="Debuchy R."/>
            <person name="Gladieux P."/>
            <person name="Thoren M.H."/>
            <person name="Johannesson H."/>
        </authorList>
    </citation>
    <scope>NUCLEOTIDE SEQUENCE</scope>
    <source>
        <strain evidence="2">PSN243</strain>
    </source>
</reference>
<evidence type="ECO:0000313" key="3">
    <source>
        <dbReference type="Proteomes" id="UP001321760"/>
    </source>
</evidence>